<comment type="caution">
    <text evidence="12">The sequence shown here is derived from an EMBL/GenBank/DDBJ whole genome shotgun (WGS) entry which is preliminary data.</text>
</comment>
<dbReference type="PANTHER" id="PTHR33162:SF1">
    <property type="entry name" value="SEC-INDEPENDENT PROTEIN TRANSLOCASE PROTEIN TATA, CHLOROPLASTIC"/>
    <property type="match status" value="1"/>
</dbReference>
<feature type="transmembrane region" description="Helical" evidence="11">
    <location>
        <begin position="6"/>
        <end position="22"/>
    </location>
</feature>
<evidence type="ECO:0000256" key="10">
    <source>
        <dbReference type="SAM" id="MobiDB-lite"/>
    </source>
</evidence>
<evidence type="ECO:0000256" key="4">
    <source>
        <dbReference type="ARBA" id="ARBA00022692"/>
    </source>
</evidence>
<dbReference type="EMBL" id="JAHWXP010000003">
    <property type="protein sequence ID" value="MBY8337438.1"/>
    <property type="molecule type" value="Genomic_DNA"/>
</dbReference>
<evidence type="ECO:0000256" key="5">
    <source>
        <dbReference type="ARBA" id="ARBA00022927"/>
    </source>
</evidence>
<comment type="function">
    <text evidence="9">Part of the twin-arginine translocation (Tat) system that transports large folded proteins containing a characteristic twin-arginine motif in their signal peptide across membranes. Together with TatC, TatB is part of a receptor directly interacting with Tat signal peptides. TatB may form an oligomeric binding site that transiently accommodates folded Tat precursor proteins before their translocation.</text>
</comment>
<protein>
    <recommendedName>
        <fullName evidence="9">Sec-independent protein translocase protein TatB</fullName>
    </recommendedName>
</protein>
<name>A0ABS7PED2_9SPHN</name>
<dbReference type="NCBIfam" id="TIGR01410">
    <property type="entry name" value="tatB"/>
    <property type="match status" value="1"/>
</dbReference>
<organism evidence="12 13">
    <name type="scientific">Alteriqipengyuania abyssalis</name>
    <dbReference type="NCBI Taxonomy" id="2860200"/>
    <lineage>
        <taxon>Bacteria</taxon>
        <taxon>Pseudomonadati</taxon>
        <taxon>Pseudomonadota</taxon>
        <taxon>Alphaproteobacteria</taxon>
        <taxon>Sphingomonadales</taxon>
        <taxon>Erythrobacteraceae</taxon>
        <taxon>Alteriqipengyuania</taxon>
    </lineage>
</organism>
<dbReference type="RefSeq" id="WP_222825005.1">
    <property type="nucleotide sequence ID" value="NZ_JAHWXP010000003.1"/>
</dbReference>
<dbReference type="Gene3D" id="1.20.5.3310">
    <property type="match status" value="1"/>
</dbReference>
<proteinExistence type="inferred from homology"/>
<comment type="similarity">
    <text evidence="9">Belongs to the TatB family.</text>
</comment>
<dbReference type="InterPro" id="IPR018448">
    <property type="entry name" value="TatB"/>
</dbReference>
<feature type="compositionally biased region" description="Basic and acidic residues" evidence="10">
    <location>
        <begin position="127"/>
        <end position="150"/>
    </location>
</feature>
<keyword evidence="5 9" id="KW-0653">Protein transport</keyword>
<accession>A0ABS7PED2</accession>
<dbReference type="Proteomes" id="UP000759298">
    <property type="component" value="Unassembled WGS sequence"/>
</dbReference>
<feature type="compositionally biased region" description="Basic and acidic residues" evidence="10">
    <location>
        <begin position="67"/>
        <end position="80"/>
    </location>
</feature>
<keyword evidence="6 9" id="KW-1133">Transmembrane helix</keyword>
<dbReference type="Pfam" id="PF02416">
    <property type="entry name" value="TatA_B_E"/>
    <property type="match status" value="1"/>
</dbReference>
<evidence type="ECO:0000256" key="11">
    <source>
        <dbReference type="SAM" id="Phobius"/>
    </source>
</evidence>
<evidence type="ECO:0000313" key="13">
    <source>
        <dbReference type="Proteomes" id="UP000759298"/>
    </source>
</evidence>
<comment type="subcellular location">
    <subcellularLocation>
        <location evidence="9">Cell membrane</location>
        <topology evidence="9">Single-pass membrane protein</topology>
    </subcellularLocation>
    <subcellularLocation>
        <location evidence="1">Membrane</location>
        <topology evidence="1">Single-pass membrane protein</topology>
    </subcellularLocation>
</comment>
<evidence type="ECO:0000256" key="2">
    <source>
        <dbReference type="ARBA" id="ARBA00022448"/>
    </source>
</evidence>
<evidence type="ECO:0000256" key="6">
    <source>
        <dbReference type="ARBA" id="ARBA00022989"/>
    </source>
</evidence>
<evidence type="ECO:0000256" key="7">
    <source>
        <dbReference type="ARBA" id="ARBA00023010"/>
    </source>
</evidence>
<reference evidence="12 13" key="1">
    <citation type="submission" date="2021-07" db="EMBL/GenBank/DDBJ databases">
        <title>Alteriqipengyuania abyssalis NZ-12B nov, sp.nov isolated from deep sea sponge in pacific ocean.</title>
        <authorList>
            <person name="Tareen S."/>
            <person name="Wink J."/>
        </authorList>
    </citation>
    <scope>NUCLEOTIDE SEQUENCE [LARGE SCALE GENOMIC DNA]</scope>
    <source>
        <strain evidence="12 13">NZ-12B</strain>
    </source>
</reference>
<evidence type="ECO:0000256" key="8">
    <source>
        <dbReference type="ARBA" id="ARBA00023136"/>
    </source>
</evidence>
<dbReference type="PANTHER" id="PTHR33162">
    <property type="entry name" value="SEC-INDEPENDENT PROTEIN TRANSLOCASE PROTEIN TATA, CHLOROPLASTIC"/>
    <property type="match status" value="1"/>
</dbReference>
<dbReference type="InterPro" id="IPR003369">
    <property type="entry name" value="TatA/B/E"/>
</dbReference>
<evidence type="ECO:0000256" key="9">
    <source>
        <dbReference type="HAMAP-Rule" id="MF_00237"/>
    </source>
</evidence>
<keyword evidence="3 9" id="KW-1003">Cell membrane</keyword>
<keyword evidence="4 9" id="KW-0812">Transmembrane</keyword>
<gene>
    <name evidence="9 12" type="primary">tatB</name>
    <name evidence="12" type="ORF">KYN89_10275</name>
</gene>
<keyword evidence="7 9" id="KW-0811">Translocation</keyword>
<keyword evidence="8 9" id="KW-0472">Membrane</keyword>
<dbReference type="PRINTS" id="PR01506">
    <property type="entry name" value="TATBPROTEIN"/>
</dbReference>
<keyword evidence="13" id="KW-1185">Reference proteome</keyword>
<evidence type="ECO:0000256" key="3">
    <source>
        <dbReference type="ARBA" id="ARBA00022475"/>
    </source>
</evidence>
<evidence type="ECO:0000313" key="12">
    <source>
        <dbReference type="EMBL" id="MBY8337438.1"/>
    </source>
</evidence>
<dbReference type="HAMAP" id="MF_00237">
    <property type="entry name" value="TatB"/>
    <property type="match status" value="1"/>
</dbReference>
<evidence type="ECO:0000256" key="1">
    <source>
        <dbReference type="ARBA" id="ARBA00004167"/>
    </source>
</evidence>
<keyword evidence="2 9" id="KW-0813">Transport</keyword>
<comment type="subunit">
    <text evidence="9">The Tat system comprises two distinct complexes: a TatABC complex, containing multiple copies of TatA, TatB and TatC subunits, and a separate TatA complex, containing only TatA subunits. Substrates initially bind to the TatABC complex, which probably triggers association of the separate TatA complex to form the active translocon.</text>
</comment>
<feature type="region of interest" description="Disordered" evidence="10">
    <location>
        <begin position="67"/>
        <end position="150"/>
    </location>
</feature>
<sequence>MFDIGASELLIIAVVAILVIGPKDMPLALRTAGRWIGQIRKVSAHFRAGIDAMVREAELEEMEKKWQERNAQIMRDHPGEMTELPPAPPADSAHDPHADDPVPGATPTISASAEARLGTENAPAPAEKPDSAAEPRLPLDQDEPRRNREA</sequence>